<keyword evidence="1" id="KW-1133">Transmembrane helix</keyword>
<evidence type="ECO:0000313" key="2">
    <source>
        <dbReference type="EMBL" id="KFM22599.1"/>
    </source>
</evidence>
<reference evidence="2 3" key="1">
    <citation type="journal article" date="2014" name="BMC Genomics">
        <title>Oil accumulation mechanisms of the oleaginous microalga Chlorella protothecoides revealed through its genome, transcriptomes, and proteomes.</title>
        <authorList>
            <person name="Gao C."/>
            <person name="Wang Y."/>
            <person name="Shen Y."/>
            <person name="Yan D."/>
            <person name="He X."/>
            <person name="Dai J."/>
            <person name="Wu Q."/>
        </authorList>
    </citation>
    <scope>NUCLEOTIDE SEQUENCE [LARGE SCALE GENOMIC DNA]</scope>
    <source>
        <strain evidence="2 3">0710</strain>
    </source>
</reference>
<accession>A0A087SA45</accession>
<dbReference type="PANTHER" id="PTHR36361:SF1">
    <property type="entry name" value="PROTEIN APEM9"/>
    <property type="match status" value="1"/>
</dbReference>
<name>A0A087SA45_AUXPR</name>
<keyword evidence="1" id="KW-0472">Membrane</keyword>
<sequence>MVDPEPLEELLGRCERHLILNEFSEAERLSREVLQRTMYNPGDAEDRAAVVLIQALYETKRFGSVKSELQALFGRLTSTPAASLLLYLSLALDFADRRLEAQQVTLDLLATRSPAGSSPWSRRQYAALLHLYVFEVLLPELHEPAQAARWLRESALPIPAALRASLAADGALLLLLGYAVLLRRRQVAAGAQGALRALGDVLRMGLQLSPGSIPR</sequence>
<dbReference type="EMBL" id="KL662078">
    <property type="protein sequence ID" value="KFM22599.1"/>
    <property type="molecule type" value="Genomic_DNA"/>
</dbReference>
<dbReference type="PANTHER" id="PTHR36361">
    <property type="entry name" value="PROTEIN APEM9"/>
    <property type="match status" value="1"/>
</dbReference>
<gene>
    <name evidence="2" type="ORF">F751_4243</name>
</gene>
<dbReference type="GO" id="GO:0015919">
    <property type="term" value="P:peroxisomal membrane transport"/>
    <property type="evidence" value="ECO:0007669"/>
    <property type="project" value="InterPro"/>
</dbReference>
<dbReference type="InterPro" id="IPR034571">
    <property type="entry name" value="APEM9"/>
</dbReference>
<protein>
    <submittedName>
        <fullName evidence="2">Uncharacterized protein</fullName>
    </submittedName>
</protein>
<evidence type="ECO:0000313" key="3">
    <source>
        <dbReference type="Proteomes" id="UP000028924"/>
    </source>
</evidence>
<dbReference type="KEGG" id="apro:F751_4243"/>
<feature type="transmembrane region" description="Helical" evidence="1">
    <location>
        <begin position="160"/>
        <end position="181"/>
    </location>
</feature>
<dbReference type="Proteomes" id="UP000028924">
    <property type="component" value="Unassembled WGS sequence"/>
</dbReference>
<keyword evidence="3" id="KW-1185">Reference proteome</keyword>
<dbReference type="OrthoDB" id="515006at2759"/>
<organism evidence="2 3">
    <name type="scientific">Auxenochlorella protothecoides</name>
    <name type="common">Green microalga</name>
    <name type="synonym">Chlorella protothecoides</name>
    <dbReference type="NCBI Taxonomy" id="3075"/>
    <lineage>
        <taxon>Eukaryota</taxon>
        <taxon>Viridiplantae</taxon>
        <taxon>Chlorophyta</taxon>
        <taxon>core chlorophytes</taxon>
        <taxon>Trebouxiophyceae</taxon>
        <taxon>Chlorellales</taxon>
        <taxon>Chlorellaceae</taxon>
        <taxon>Auxenochlorella</taxon>
    </lineage>
</organism>
<evidence type="ECO:0000256" key="1">
    <source>
        <dbReference type="SAM" id="Phobius"/>
    </source>
</evidence>
<proteinExistence type="predicted"/>
<dbReference type="GeneID" id="23615634"/>
<dbReference type="RefSeq" id="XP_011395455.1">
    <property type="nucleotide sequence ID" value="XM_011397153.1"/>
</dbReference>
<dbReference type="AlphaFoldDB" id="A0A087SA45"/>
<keyword evidence="1" id="KW-0812">Transmembrane</keyword>